<proteinExistence type="predicted"/>
<dbReference type="AlphaFoldDB" id="A0A382HAF8"/>
<gene>
    <name evidence="1" type="ORF">METZ01_LOCUS237110</name>
</gene>
<name>A0A382HAF8_9ZZZZ</name>
<sequence length="54" mass="6122">MLCEKLCKYPKNFKLPFKARLNQVQFNSGPELLFLLLKALFSISAPLSPVSNSH</sequence>
<reference evidence="1" key="1">
    <citation type="submission" date="2018-05" db="EMBL/GenBank/DDBJ databases">
        <authorList>
            <person name="Lanie J.A."/>
            <person name="Ng W.-L."/>
            <person name="Kazmierczak K.M."/>
            <person name="Andrzejewski T.M."/>
            <person name="Davidsen T.M."/>
            <person name="Wayne K.J."/>
            <person name="Tettelin H."/>
            <person name="Glass J.I."/>
            <person name="Rusch D."/>
            <person name="Podicherti R."/>
            <person name="Tsui H.-C.T."/>
            <person name="Winkler M.E."/>
        </authorList>
    </citation>
    <scope>NUCLEOTIDE SEQUENCE</scope>
</reference>
<dbReference type="EMBL" id="UINC01060105">
    <property type="protein sequence ID" value="SVB84256.1"/>
    <property type="molecule type" value="Genomic_DNA"/>
</dbReference>
<accession>A0A382HAF8</accession>
<evidence type="ECO:0000313" key="1">
    <source>
        <dbReference type="EMBL" id="SVB84256.1"/>
    </source>
</evidence>
<organism evidence="1">
    <name type="scientific">marine metagenome</name>
    <dbReference type="NCBI Taxonomy" id="408172"/>
    <lineage>
        <taxon>unclassified sequences</taxon>
        <taxon>metagenomes</taxon>
        <taxon>ecological metagenomes</taxon>
    </lineage>
</organism>
<protein>
    <submittedName>
        <fullName evidence="1">Uncharacterized protein</fullName>
    </submittedName>
</protein>